<dbReference type="RefSeq" id="WP_251419028.1">
    <property type="nucleotide sequence ID" value="NZ_JAMQGM010000058.1"/>
</dbReference>
<evidence type="ECO:0000313" key="5">
    <source>
        <dbReference type="Proteomes" id="UP001167160"/>
    </source>
</evidence>
<dbReference type="EMBL" id="JAMQGM010000058">
    <property type="protein sequence ID" value="MCM2580308.1"/>
    <property type="molecule type" value="Genomic_DNA"/>
</dbReference>
<dbReference type="Gene3D" id="1.10.600.10">
    <property type="entry name" value="Farnesyl Diphosphate Synthase"/>
    <property type="match status" value="1"/>
</dbReference>
<sequence length="355" mass="39753">MPQALAFGIPFETPVGVVADHARAQHVKWVQQQQLVRSEAGLQEYLSWDLPQAAARTYPYAHGDDMTVLMNWFSLAFLFDDQFDATVSDHADQVAQVSRELITIPFRPRGTPPDLSCPVTVAWSEVWAWLSDGMSDTWCDRFASSWARFLAAHTGEVRLSAAGTELGYAEFLDLRRRTVGIHHSIDAAERTRNFEVPAQVQAHDLMRRMRAAAADTIAFMNDIHSLEREERRGDGHNLVTVLRKHLNCSRQEAIDTAVTMTDEHLALYLRLEGQIPELCLELGLGPEERRATEMGVEAIRHWIRGNYDWARSTGRYAAEKSGAAARAESLGKGSVDDLLHPVLPEQSPVERATAV</sequence>
<evidence type="ECO:0000256" key="3">
    <source>
        <dbReference type="SAM" id="MobiDB-lite"/>
    </source>
</evidence>
<comment type="cofactor">
    <cofactor evidence="2">
        <name>Mg(2+)</name>
        <dbReference type="ChEBI" id="CHEBI:18420"/>
    </cofactor>
</comment>
<keyword evidence="2" id="KW-0460">Magnesium</keyword>
<dbReference type="EC" id="4.2.3.-" evidence="2"/>
<dbReference type="SUPFAM" id="SSF48576">
    <property type="entry name" value="Terpenoid synthases"/>
    <property type="match status" value="1"/>
</dbReference>
<dbReference type="InterPro" id="IPR034686">
    <property type="entry name" value="Terpene_cyclase-like_2"/>
</dbReference>
<dbReference type="InterPro" id="IPR008949">
    <property type="entry name" value="Isoprenoid_synthase_dom_sf"/>
</dbReference>
<gene>
    <name evidence="4" type="ORF">M1E25_23735</name>
</gene>
<feature type="region of interest" description="Disordered" evidence="3">
    <location>
        <begin position="336"/>
        <end position="355"/>
    </location>
</feature>
<dbReference type="SFLD" id="SFLDG01020">
    <property type="entry name" value="Terpene_Cyclase_Like_2"/>
    <property type="match status" value="1"/>
</dbReference>
<keyword evidence="5" id="KW-1185">Reference proteome</keyword>
<evidence type="ECO:0000256" key="2">
    <source>
        <dbReference type="RuleBase" id="RU366034"/>
    </source>
</evidence>
<keyword evidence="1 2" id="KW-0456">Lyase</keyword>
<proteinExistence type="inferred from homology"/>
<evidence type="ECO:0000313" key="4">
    <source>
        <dbReference type="EMBL" id="MCM2580308.1"/>
    </source>
</evidence>
<reference evidence="4" key="1">
    <citation type="journal article" date="2023" name="Int. J. Syst. Evol. Microbiol.">
        <title>Streptomyces meridianus sp. nov. isolated from brackish water of the Tagus estuary in Alcochete, Portugal.</title>
        <authorList>
            <person name="Santos J.D.N."/>
            <person name="Klimek D."/>
            <person name="Calusinska M."/>
            <person name="Lobo Da Cunha A."/>
            <person name="Catita J."/>
            <person name="Goncalves H."/>
            <person name="Gonzalez I."/>
            <person name="Reyes F."/>
            <person name="Lage O.M."/>
        </authorList>
    </citation>
    <scope>NUCLEOTIDE SEQUENCE</scope>
    <source>
        <strain evidence="4">MTZ3.1</strain>
    </source>
</reference>
<comment type="caution">
    <text evidence="4">The sequence shown here is derived from an EMBL/GenBank/DDBJ whole genome shotgun (WGS) entry which is preliminary data.</text>
</comment>
<evidence type="ECO:0000256" key="1">
    <source>
        <dbReference type="ARBA" id="ARBA00023239"/>
    </source>
</evidence>
<dbReference type="SFLD" id="SFLDS00005">
    <property type="entry name" value="Isoprenoid_Synthase_Type_I"/>
    <property type="match status" value="1"/>
</dbReference>
<dbReference type="PANTHER" id="PTHR35201">
    <property type="entry name" value="TERPENE SYNTHASE"/>
    <property type="match status" value="1"/>
</dbReference>
<comment type="similarity">
    <text evidence="2">Belongs to the terpene synthase family.</text>
</comment>
<dbReference type="PANTHER" id="PTHR35201:SF4">
    <property type="entry name" value="BETA-PINACENE SYNTHASE-RELATED"/>
    <property type="match status" value="1"/>
</dbReference>
<accession>A0ABT0XED5</accession>
<organism evidence="4 5">
    <name type="scientific">Streptomyces meridianus</name>
    <dbReference type="NCBI Taxonomy" id="2938945"/>
    <lineage>
        <taxon>Bacteria</taxon>
        <taxon>Bacillati</taxon>
        <taxon>Actinomycetota</taxon>
        <taxon>Actinomycetes</taxon>
        <taxon>Kitasatosporales</taxon>
        <taxon>Streptomycetaceae</taxon>
        <taxon>Streptomyces</taxon>
    </lineage>
</organism>
<dbReference type="Proteomes" id="UP001167160">
    <property type="component" value="Unassembled WGS sequence"/>
</dbReference>
<name>A0ABT0XED5_9ACTN</name>
<keyword evidence="2" id="KW-0479">Metal-binding</keyword>
<dbReference type="Pfam" id="PF19086">
    <property type="entry name" value="Terpene_syn_C_2"/>
    <property type="match status" value="1"/>
</dbReference>
<protein>
    <recommendedName>
        <fullName evidence="2">Terpene synthase</fullName>
        <ecNumber evidence="2">4.2.3.-</ecNumber>
    </recommendedName>
</protein>